<dbReference type="GO" id="GO:0050660">
    <property type="term" value="F:flavin adenine dinucleotide binding"/>
    <property type="evidence" value="ECO:0007669"/>
    <property type="project" value="TreeGrafter"/>
</dbReference>
<dbReference type="InterPro" id="IPR030664">
    <property type="entry name" value="SdhA/FrdA/AprA"/>
</dbReference>
<reference evidence="1" key="2">
    <citation type="submission" date="2011-02" db="EMBL/GenBank/DDBJ databases">
        <authorList>
            <person name="MacLean D."/>
        </authorList>
    </citation>
    <scope>NUCLEOTIDE SEQUENCE</scope>
</reference>
<dbReference type="GO" id="GO:0005739">
    <property type="term" value="C:mitochondrion"/>
    <property type="evidence" value="ECO:0007669"/>
    <property type="project" value="GOC"/>
</dbReference>
<sequence>MERYASLVKDFASRSKVSRAMTMEIRRKRNSKFIGKAFEYILKEPIPVLPTVQYNMGEVIISDKPSGQFTANKMYSDRVLRGSYAAGEAGCASLHGVNRSEVKFPFKCSRIRSSLCLTHCGNY</sequence>
<evidence type="ECO:0000313" key="1">
    <source>
        <dbReference type="EMBL" id="CCA24707.1"/>
    </source>
</evidence>
<protein>
    <submittedName>
        <fullName evidence="1">Succinate dehydrogenase flavoprotein subunit putativ</fullName>
    </submittedName>
</protein>
<accession>F0WTL6</accession>
<dbReference type="EMBL" id="FR824299">
    <property type="protein sequence ID" value="CCA24707.1"/>
    <property type="molecule type" value="Genomic_DNA"/>
</dbReference>
<dbReference type="InterPro" id="IPR036188">
    <property type="entry name" value="FAD/NAD-bd_sf"/>
</dbReference>
<dbReference type="PANTHER" id="PTHR11632">
    <property type="entry name" value="SUCCINATE DEHYDROGENASE 2 FLAVOPROTEIN SUBUNIT"/>
    <property type="match status" value="1"/>
</dbReference>
<dbReference type="GO" id="GO:0008177">
    <property type="term" value="F:succinate dehydrogenase (quinone) activity"/>
    <property type="evidence" value="ECO:0007669"/>
    <property type="project" value="TreeGrafter"/>
</dbReference>
<dbReference type="GO" id="GO:0006121">
    <property type="term" value="P:mitochondrial electron transport, succinate to ubiquinone"/>
    <property type="evidence" value="ECO:0007669"/>
    <property type="project" value="TreeGrafter"/>
</dbReference>
<proteinExistence type="predicted"/>
<reference evidence="1" key="1">
    <citation type="journal article" date="2011" name="PLoS Biol.">
        <title>Gene gain and loss during evolution of obligate parasitism in the white rust pathogen of Arabidopsis thaliana.</title>
        <authorList>
            <person name="Kemen E."/>
            <person name="Gardiner A."/>
            <person name="Schultz-Larsen T."/>
            <person name="Kemen A.C."/>
            <person name="Balmuth A.L."/>
            <person name="Robert-Seilaniantz A."/>
            <person name="Bailey K."/>
            <person name="Holub E."/>
            <person name="Studholme D.J."/>
            <person name="Maclean D."/>
            <person name="Jones J.D."/>
        </authorList>
    </citation>
    <scope>NUCLEOTIDE SEQUENCE</scope>
</reference>
<dbReference type="Gene3D" id="3.50.50.60">
    <property type="entry name" value="FAD/NAD(P)-binding domain"/>
    <property type="match status" value="1"/>
</dbReference>
<dbReference type="PANTHER" id="PTHR11632:SF51">
    <property type="entry name" value="SUCCINATE DEHYDROGENASE [UBIQUINONE] FLAVOPROTEIN SUBUNIT, MITOCHONDRIAL"/>
    <property type="match status" value="1"/>
</dbReference>
<dbReference type="HOGENOM" id="CLU_2019494_0_0_1"/>
<organism evidence="1">
    <name type="scientific">Albugo laibachii Nc14</name>
    <dbReference type="NCBI Taxonomy" id="890382"/>
    <lineage>
        <taxon>Eukaryota</taxon>
        <taxon>Sar</taxon>
        <taxon>Stramenopiles</taxon>
        <taxon>Oomycota</taxon>
        <taxon>Peronosporomycetes</taxon>
        <taxon>Albuginales</taxon>
        <taxon>Albuginaceae</taxon>
        <taxon>Albugo</taxon>
    </lineage>
</organism>
<gene>
    <name evidence="1" type="primary">AlNc14C254G9693</name>
    <name evidence="1" type="ORF">ALNC14_108510</name>
</gene>
<name>F0WTL6_9STRA</name>
<dbReference type="GO" id="GO:0009055">
    <property type="term" value="F:electron transfer activity"/>
    <property type="evidence" value="ECO:0007669"/>
    <property type="project" value="TreeGrafter"/>
</dbReference>
<dbReference type="AlphaFoldDB" id="F0WTL6"/>